<feature type="domain" description="Peptidoglycan beta-N-acetylmuramidase NamZ C-terminal" evidence="3">
    <location>
        <begin position="282"/>
        <end position="447"/>
    </location>
</feature>
<dbReference type="AlphaFoldDB" id="A0A1C4F3A5"/>
<dbReference type="Pfam" id="PF07075">
    <property type="entry name" value="NamZ_N"/>
    <property type="match status" value="1"/>
</dbReference>
<dbReference type="Pfam" id="PF20732">
    <property type="entry name" value="NamZ_C"/>
    <property type="match status" value="1"/>
</dbReference>
<dbReference type="InterPro" id="IPR048502">
    <property type="entry name" value="NamZ_N"/>
</dbReference>
<dbReference type="RefSeq" id="WP_090136855.1">
    <property type="nucleotide sequence ID" value="NZ_FMBC01000030.1"/>
</dbReference>
<dbReference type="Gene3D" id="3.40.50.12170">
    <property type="entry name" value="Uncharacterised protein PF07075, DUF1343"/>
    <property type="match status" value="1"/>
</dbReference>
<accession>A0A1C4F3A5</accession>
<evidence type="ECO:0000256" key="1">
    <source>
        <dbReference type="SAM" id="SignalP"/>
    </source>
</evidence>
<evidence type="ECO:0008006" key="6">
    <source>
        <dbReference type="Google" id="ProtNLM"/>
    </source>
</evidence>
<evidence type="ECO:0000313" key="5">
    <source>
        <dbReference type="Proteomes" id="UP000198515"/>
    </source>
</evidence>
<evidence type="ECO:0000259" key="2">
    <source>
        <dbReference type="Pfam" id="PF07075"/>
    </source>
</evidence>
<dbReference type="EMBL" id="FMBC01000030">
    <property type="protein sequence ID" value="SCC50153.1"/>
    <property type="molecule type" value="Genomic_DNA"/>
</dbReference>
<keyword evidence="1" id="KW-0732">Signal</keyword>
<gene>
    <name evidence="4" type="ORF">GA0061070_103041</name>
</gene>
<dbReference type="OrthoDB" id="9801061at2"/>
<feature type="domain" description="Peptidoglycan beta-N-acetylmuramidase NamZ N-terminal" evidence="2">
    <location>
        <begin position="53"/>
        <end position="276"/>
    </location>
</feature>
<dbReference type="GO" id="GO:0033922">
    <property type="term" value="F:peptidoglycan beta-N-acetylmuramidase activity"/>
    <property type="evidence" value="ECO:0007669"/>
    <property type="project" value="InterPro"/>
</dbReference>
<evidence type="ECO:0000313" key="4">
    <source>
        <dbReference type="EMBL" id="SCC50153.1"/>
    </source>
</evidence>
<organism evidence="4 5">
    <name type="scientific">Kosakonia oryziphila</name>
    <dbReference type="NCBI Taxonomy" id="1005667"/>
    <lineage>
        <taxon>Bacteria</taxon>
        <taxon>Pseudomonadati</taxon>
        <taxon>Pseudomonadota</taxon>
        <taxon>Gammaproteobacteria</taxon>
        <taxon>Enterobacterales</taxon>
        <taxon>Enterobacteriaceae</taxon>
        <taxon>Kosakonia</taxon>
    </lineage>
</organism>
<proteinExistence type="predicted"/>
<protein>
    <recommendedName>
        <fullName evidence="6">Alternate gene name: yzbB</fullName>
    </recommendedName>
</protein>
<dbReference type="Proteomes" id="UP000198515">
    <property type="component" value="Unassembled WGS sequence"/>
</dbReference>
<feature type="chain" id="PRO_5008691609" description="Alternate gene name: yzbB" evidence="1">
    <location>
        <begin position="29"/>
        <end position="448"/>
    </location>
</feature>
<dbReference type="Gene3D" id="3.90.1150.140">
    <property type="match status" value="1"/>
</dbReference>
<keyword evidence="5" id="KW-1185">Reference proteome</keyword>
<name>A0A1C4F3A5_9ENTR</name>
<dbReference type="PANTHER" id="PTHR42915">
    <property type="entry name" value="HYPOTHETICAL 460 KDA PROTEIN IN FEUA-SIGW INTERGENIC REGION [PRECURSOR]"/>
    <property type="match status" value="1"/>
</dbReference>
<dbReference type="PANTHER" id="PTHR42915:SF1">
    <property type="entry name" value="PEPTIDOGLYCAN BETA-N-ACETYLMURAMIDASE NAMZ"/>
    <property type="match status" value="1"/>
</dbReference>
<dbReference type="InterPro" id="IPR048503">
    <property type="entry name" value="NamZ_C"/>
</dbReference>
<reference evidence="5" key="1">
    <citation type="submission" date="2016-08" db="EMBL/GenBank/DDBJ databases">
        <authorList>
            <person name="Varghese N."/>
            <person name="Submissions Spin"/>
        </authorList>
    </citation>
    <scope>NUCLEOTIDE SEQUENCE [LARGE SCALE GENOMIC DNA]</scope>
    <source>
        <strain evidence="5">REICA_142</strain>
    </source>
</reference>
<sequence>MNRENQQLKRFLQTLLLCLTFSISAGHASVEQSLVLGVDRAEVYGPQLKNKRVGLMVNQSSINKDGRHTIDKLLSEQAQYHFTVTTLFSVEHGLRGNADAGLGDKDHIDRQSGLPIVSLYGRDADGRSRAHPTAQQLENVDIVIYDLQDVGVRFYTYTVSLHHMLESLQKYHKQLMVFDRPNPLGKYVYGPILEEENISGIGIHPVPMVHGLTSGEFARMIVKEGWLTHFDDTSWKAFGVKDYQLPAEDLKVISMVNYRHDLSYSLPVRPSPNLRSALAIQLYPSLGFFEATSINSGRGSDYPFEQLGFPGKQFFVNTCYHVDISQQKIGWPQAGKEVCGERFSVEAGQRAPTVRYFVDWWFKFKAAGYHRMVTPQQEAHYLDYQDNTFLIRPLWLAKVSGSRQLAAIILEADKQNLSVDETVSLLESKWQPGIDSYMQLRDKYRLYP</sequence>
<evidence type="ECO:0000259" key="3">
    <source>
        <dbReference type="Pfam" id="PF20732"/>
    </source>
</evidence>
<feature type="signal peptide" evidence="1">
    <location>
        <begin position="1"/>
        <end position="28"/>
    </location>
</feature>
<dbReference type="InterPro" id="IPR008302">
    <property type="entry name" value="NamZ"/>
</dbReference>